<protein>
    <submittedName>
        <fullName evidence="2">Alpha/beta hydrolase</fullName>
    </submittedName>
</protein>
<feature type="domain" description="AB hydrolase-1" evidence="1">
    <location>
        <begin position="4"/>
        <end position="232"/>
    </location>
</feature>
<dbReference type="EMBL" id="PFFQ01000004">
    <property type="protein sequence ID" value="PIW19500.1"/>
    <property type="molecule type" value="Genomic_DNA"/>
</dbReference>
<reference evidence="2 3" key="1">
    <citation type="submission" date="2017-09" db="EMBL/GenBank/DDBJ databases">
        <title>Depth-based differentiation of microbial function through sediment-hosted aquifers and enrichment of novel symbionts in the deep terrestrial subsurface.</title>
        <authorList>
            <person name="Probst A.J."/>
            <person name="Ladd B."/>
            <person name="Jarett J.K."/>
            <person name="Geller-Mcgrath D.E."/>
            <person name="Sieber C.M."/>
            <person name="Emerson J.B."/>
            <person name="Anantharaman K."/>
            <person name="Thomas B.C."/>
            <person name="Malmstrom R."/>
            <person name="Stieglmeier M."/>
            <person name="Klingl A."/>
            <person name="Woyke T."/>
            <person name="Ryan C.M."/>
            <person name="Banfield J.F."/>
        </authorList>
    </citation>
    <scope>NUCLEOTIDE SEQUENCE [LARGE SCALE GENOMIC DNA]</scope>
    <source>
        <strain evidence="2">CG17_big_fil_post_rev_8_21_14_2_50_48_46</strain>
    </source>
</reference>
<dbReference type="SUPFAM" id="SSF53474">
    <property type="entry name" value="alpha/beta-Hydrolases"/>
    <property type="match status" value="1"/>
</dbReference>
<evidence type="ECO:0000259" key="1">
    <source>
        <dbReference type="Pfam" id="PF12697"/>
    </source>
</evidence>
<proteinExistence type="predicted"/>
<evidence type="ECO:0000313" key="3">
    <source>
        <dbReference type="Proteomes" id="UP000231019"/>
    </source>
</evidence>
<dbReference type="InterPro" id="IPR029058">
    <property type="entry name" value="AB_hydrolase_fold"/>
</dbReference>
<keyword evidence="2" id="KW-0378">Hydrolase</keyword>
<dbReference type="Pfam" id="PF12697">
    <property type="entry name" value="Abhydrolase_6"/>
    <property type="match status" value="1"/>
</dbReference>
<organism evidence="2 3">
    <name type="scientific">bacterium (Candidatus Blackallbacteria) CG17_big_fil_post_rev_8_21_14_2_50_48_46</name>
    <dbReference type="NCBI Taxonomy" id="2014261"/>
    <lineage>
        <taxon>Bacteria</taxon>
        <taxon>Candidatus Blackallbacteria</taxon>
    </lineage>
</organism>
<accession>A0A2M7GBI3</accession>
<dbReference type="InterPro" id="IPR000073">
    <property type="entry name" value="AB_hydrolase_1"/>
</dbReference>
<gene>
    <name evidence="2" type="ORF">COW36_01285</name>
</gene>
<dbReference type="InterPro" id="IPR052897">
    <property type="entry name" value="Sec-Metab_Biosynth_Hydrolase"/>
</dbReference>
<dbReference type="AlphaFoldDB" id="A0A2M7GBI3"/>
<dbReference type="PANTHER" id="PTHR37017:SF11">
    <property type="entry name" value="ESTERASE_LIPASE_THIOESTERASE DOMAIN-CONTAINING PROTEIN"/>
    <property type="match status" value="1"/>
</dbReference>
<comment type="caution">
    <text evidence="2">The sequence shown here is derived from an EMBL/GenBank/DDBJ whole genome shotgun (WGS) entry which is preliminary data.</text>
</comment>
<dbReference type="PANTHER" id="PTHR37017">
    <property type="entry name" value="AB HYDROLASE-1 DOMAIN-CONTAINING PROTEIN-RELATED"/>
    <property type="match status" value="1"/>
</dbReference>
<dbReference type="Gene3D" id="3.40.50.1820">
    <property type="entry name" value="alpha/beta hydrolase"/>
    <property type="match status" value="1"/>
</dbReference>
<sequence>MTSFVLVPGAWHGGWCWQRVLPHLHNAGHKAFALTLTGTGERAHLLSAQIDLSTHIEDLCALIENEELQDLILVGHSYAGMVITGAAARLQKKKPGLLKALIYLDAVVPYPGESWSSQQSPEVIQKRLEKAQTEGLGLAIPPPDAAVFGLKGADYDWAERRLTPQPLNSYLEPLVFDPELLKELPRRYILCKAPILHTLHSMHERVRQEPDWEIEELASGHDPMISAPEALTALLLKGFTS</sequence>
<evidence type="ECO:0000313" key="2">
    <source>
        <dbReference type="EMBL" id="PIW19500.1"/>
    </source>
</evidence>
<dbReference type="GO" id="GO:0016787">
    <property type="term" value="F:hydrolase activity"/>
    <property type="evidence" value="ECO:0007669"/>
    <property type="project" value="UniProtKB-KW"/>
</dbReference>
<dbReference type="Proteomes" id="UP000231019">
    <property type="component" value="Unassembled WGS sequence"/>
</dbReference>
<name>A0A2M7GBI3_9BACT</name>